<dbReference type="EMBL" id="FOKI01000006">
    <property type="protein sequence ID" value="SFA92683.1"/>
    <property type="molecule type" value="Genomic_DNA"/>
</dbReference>
<dbReference type="OrthoDB" id="1938183at2"/>
<dbReference type="RefSeq" id="WP_090039503.1">
    <property type="nucleotide sequence ID" value="NZ_FOKI01000006.1"/>
</dbReference>
<evidence type="ECO:0000313" key="1">
    <source>
        <dbReference type="EMBL" id="SFA92683.1"/>
    </source>
</evidence>
<dbReference type="Proteomes" id="UP000198619">
    <property type="component" value="Unassembled WGS sequence"/>
</dbReference>
<proteinExistence type="predicted"/>
<gene>
    <name evidence="1" type="ORF">SAMN04488528_100694</name>
</gene>
<protein>
    <submittedName>
        <fullName evidence="1">Uncharacterized protein</fullName>
    </submittedName>
</protein>
<keyword evidence="2" id="KW-1185">Reference proteome</keyword>
<dbReference type="AlphaFoldDB" id="A0A1I0WXR2"/>
<accession>A0A1I0WXR2</accession>
<organism evidence="1 2">
    <name type="scientific">Clostridium frigidicarnis</name>
    <dbReference type="NCBI Taxonomy" id="84698"/>
    <lineage>
        <taxon>Bacteria</taxon>
        <taxon>Bacillati</taxon>
        <taxon>Bacillota</taxon>
        <taxon>Clostridia</taxon>
        <taxon>Eubacteriales</taxon>
        <taxon>Clostridiaceae</taxon>
        <taxon>Clostridium</taxon>
    </lineage>
</organism>
<reference evidence="1 2" key="1">
    <citation type="submission" date="2016-10" db="EMBL/GenBank/DDBJ databases">
        <authorList>
            <person name="de Groot N.N."/>
        </authorList>
    </citation>
    <scope>NUCLEOTIDE SEQUENCE [LARGE SCALE GENOMIC DNA]</scope>
    <source>
        <strain evidence="1 2">DSM 12271</strain>
    </source>
</reference>
<name>A0A1I0WXR2_9CLOT</name>
<sequence>MTQNHCPFLSTMNEEIKCFNTCPFNKENEECPFKIHYENDCLGLNISSTHEVSQDKILW</sequence>
<evidence type="ECO:0000313" key="2">
    <source>
        <dbReference type="Proteomes" id="UP000198619"/>
    </source>
</evidence>